<organism evidence="1 2">
    <name type="scientific">Trichogramma kaykai</name>
    <dbReference type="NCBI Taxonomy" id="54128"/>
    <lineage>
        <taxon>Eukaryota</taxon>
        <taxon>Metazoa</taxon>
        <taxon>Ecdysozoa</taxon>
        <taxon>Arthropoda</taxon>
        <taxon>Hexapoda</taxon>
        <taxon>Insecta</taxon>
        <taxon>Pterygota</taxon>
        <taxon>Neoptera</taxon>
        <taxon>Endopterygota</taxon>
        <taxon>Hymenoptera</taxon>
        <taxon>Apocrita</taxon>
        <taxon>Proctotrupomorpha</taxon>
        <taxon>Chalcidoidea</taxon>
        <taxon>Trichogrammatidae</taxon>
        <taxon>Trichogramma</taxon>
    </lineage>
</organism>
<keyword evidence="2" id="KW-1185">Reference proteome</keyword>
<dbReference type="AlphaFoldDB" id="A0ABD2WRM4"/>
<proteinExistence type="predicted"/>
<name>A0ABD2WRM4_9HYME</name>
<comment type="caution">
    <text evidence="1">The sequence shown here is derived from an EMBL/GenBank/DDBJ whole genome shotgun (WGS) entry which is preliminary data.</text>
</comment>
<gene>
    <name evidence="1" type="ORF">TKK_010186</name>
</gene>
<evidence type="ECO:0000313" key="2">
    <source>
        <dbReference type="Proteomes" id="UP001627154"/>
    </source>
</evidence>
<dbReference type="EMBL" id="JBJJXI010000078">
    <property type="protein sequence ID" value="KAL3395647.1"/>
    <property type="molecule type" value="Genomic_DNA"/>
</dbReference>
<evidence type="ECO:0000313" key="1">
    <source>
        <dbReference type="EMBL" id="KAL3395647.1"/>
    </source>
</evidence>
<reference evidence="1 2" key="1">
    <citation type="journal article" date="2024" name="bioRxiv">
        <title>A reference genome for Trichogramma kaykai: A tiny desert-dwelling parasitoid wasp with competing sex-ratio distorters.</title>
        <authorList>
            <person name="Culotta J."/>
            <person name="Lindsey A.R."/>
        </authorList>
    </citation>
    <scope>NUCLEOTIDE SEQUENCE [LARGE SCALE GENOMIC DNA]</scope>
    <source>
        <strain evidence="1 2">KSX58</strain>
    </source>
</reference>
<accession>A0ABD2WRM4</accession>
<protein>
    <submittedName>
        <fullName evidence="1">Uncharacterized protein</fullName>
    </submittedName>
</protein>
<dbReference type="Proteomes" id="UP001627154">
    <property type="component" value="Unassembled WGS sequence"/>
</dbReference>
<sequence>MIARAKQRYKWIRSTIRRRVTEDSRQLALREITMIFGSNVIVMMDRTRHRNLVNFRRGRAATSPKTCQMVKFKAKLKSKQIKSCWGLVIIVLMHVSTKLQMSPVSLLGATIVKSIRFPRVYSILSSHSIITIQKF</sequence>